<evidence type="ECO:0000256" key="1">
    <source>
        <dbReference type="ARBA" id="ARBA00008356"/>
    </source>
</evidence>
<sequence length="492" mass="53755">MPGVISRKTRSTARGTKNPPATSSIANFTKISKLSTLGKDVASEKKATTGGTIFGRTSNIEIVLTSKKRKVEGEVDSTPKKQRREPEPRPIAIATPLSRKKKTVSFALPEDAAPAKPTPKRGAAPVSTPSRKRSYQADEETDVPTQTSALLERLNIQSPIQKKRTKTIAISPARNDFDLPQELLDLLDMQAVFLKSLSMEYAHNGTNSPIDLRNLYPSVTRAWGKRQVLLVDIQRLLGVLTWSPTKSSSEAPFILSDYGRSKICIDFSPSLPAGPIREAKLNMDFESNLRTLWMSSNKNVTLFLGTLPKAPIKRCESLLKATNPKQTTLDSLKAGIQARKQAELAAKEQAARKVVEAVKPDGTKMTLLERIKMKESELKNMPGGPTPQELQRQAALHRAEDVAAVIGMLCKASGGQARVSFTMQQILTKLKDSLRTPVSGEDAGICVRLLATEVTPGWIREVKLGAREMVVVTVVGQPSQAVIKERVAKLLG</sequence>
<keyword evidence="6" id="KW-1185">Reference proteome</keyword>
<reference evidence="5" key="2">
    <citation type="submission" date="2023-05" db="EMBL/GenBank/DDBJ databases">
        <authorList>
            <consortium name="Lawrence Berkeley National Laboratory"/>
            <person name="Steindorff A."/>
            <person name="Hensen N."/>
            <person name="Bonometti L."/>
            <person name="Westerberg I."/>
            <person name="Brannstrom I.O."/>
            <person name="Guillou S."/>
            <person name="Cros-Aarteil S."/>
            <person name="Calhoun S."/>
            <person name="Haridas S."/>
            <person name="Kuo A."/>
            <person name="Mondo S."/>
            <person name="Pangilinan J."/>
            <person name="Riley R."/>
            <person name="Labutti K."/>
            <person name="Andreopoulos B."/>
            <person name="Lipzen A."/>
            <person name="Chen C."/>
            <person name="Yanf M."/>
            <person name="Daum C."/>
            <person name="Ng V."/>
            <person name="Clum A."/>
            <person name="Ohm R."/>
            <person name="Martin F."/>
            <person name="Silar P."/>
            <person name="Natvig D."/>
            <person name="Lalanne C."/>
            <person name="Gautier V."/>
            <person name="Ament-Velasquez S.L."/>
            <person name="Kruys A."/>
            <person name="Hutchinson M.I."/>
            <person name="Powell A.J."/>
            <person name="Barry K."/>
            <person name="Miller A.N."/>
            <person name="Grigoriev I.V."/>
            <person name="Debuchy R."/>
            <person name="Gladieux P."/>
            <person name="Thoren M.H."/>
            <person name="Johannesson H."/>
        </authorList>
    </citation>
    <scope>NUCLEOTIDE SEQUENCE</scope>
    <source>
        <strain evidence="5">CBS 892.96</strain>
    </source>
</reference>
<feature type="compositionally biased region" description="Polar residues" evidence="3">
    <location>
        <begin position="49"/>
        <end position="60"/>
    </location>
</feature>
<accession>A0AAN6WAL3</accession>
<reference evidence="5" key="1">
    <citation type="journal article" date="2023" name="Mol. Phylogenet. Evol.">
        <title>Genome-scale phylogeny and comparative genomics of the fungal order Sordariales.</title>
        <authorList>
            <person name="Hensen N."/>
            <person name="Bonometti L."/>
            <person name="Westerberg I."/>
            <person name="Brannstrom I.O."/>
            <person name="Guillou S."/>
            <person name="Cros-Aarteil S."/>
            <person name="Calhoun S."/>
            <person name="Haridas S."/>
            <person name="Kuo A."/>
            <person name="Mondo S."/>
            <person name="Pangilinan J."/>
            <person name="Riley R."/>
            <person name="LaButti K."/>
            <person name="Andreopoulos B."/>
            <person name="Lipzen A."/>
            <person name="Chen C."/>
            <person name="Yan M."/>
            <person name="Daum C."/>
            <person name="Ng V."/>
            <person name="Clum A."/>
            <person name="Steindorff A."/>
            <person name="Ohm R.A."/>
            <person name="Martin F."/>
            <person name="Silar P."/>
            <person name="Natvig D.O."/>
            <person name="Lalanne C."/>
            <person name="Gautier V."/>
            <person name="Ament-Velasquez S.L."/>
            <person name="Kruys A."/>
            <person name="Hutchinson M.I."/>
            <person name="Powell A.J."/>
            <person name="Barry K."/>
            <person name="Miller A.N."/>
            <person name="Grigoriev I.V."/>
            <person name="Debuchy R."/>
            <person name="Gladieux P."/>
            <person name="Hiltunen Thoren M."/>
            <person name="Johannesson H."/>
        </authorList>
    </citation>
    <scope>NUCLEOTIDE SEQUENCE</scope>
    <source>
        <strain evidence="5">CBS 892.96</strain>
    </source>
</reference>
<evidence type="ECO:0000259" key="4">
    <source>
        <dbReference type="Pfam" id="PF16679"/>
    </source>
</evidence>
<feature type="region of interest" description="Disordered" evidence="3">
    <location>
        <begin position="1"/>
        <end position="24"/>
    </location>
</feature>
<evidence type="ECO:0000256" key="2">
    <source>
        <dbReference type="ARBA" id="ARBA00023306"/>
    </source>
</evidence>
<gene>
    <name evidence="5" type="ORF">QBC36DRAFT_325168</name>
</gene>
<evidence type="ECO:0000313" key="5">
    <source>
        <dbReference type="EMBL" id="KAK4178301.1"/>
    </source>
</evidence>
<proteinExistence type="inferred from homology"/>
<dbReference type="InterPro" id="IPR032054">
    <property type="entry name" value="Cdt1_C"/>
</dbReference>
<comment type="similarity">
    <text evidence="1">Belongs to the Cdt1 family.</text>
</comment>
<dbReference type="Pfam" id="PF26121">
    <property type="entry name" value="HTH_CDT1"/>
    <property type="match status" value="1"/>
</dbReference>
<dbReference type="Proteomes" id="UP001302321">
    <property type="component" value="Unassembled WGS sequence"/>
</dbReference>
<organism evidence="5 6">
    <name type="scientific">Triangularia setosa</name>
    <dbReference type="NCBI Taxonomy" id="2587417"/>
    <lineage>
        <taxon>Eukaryota</taxon>
        <taxon>Fungi</taxon>
        <taxon>Dikarya</taxon>
        <taxon>Ascomycota</taxon>
        <taxon>Pezizomycotina</taxon>
        <taxon>Sordariomycetes</taxon>
        <taxon>Sordariomycetidae</taxon>
        <taxon>Sordariales</taxon>
        <taxon>Podosporaceae</taxon>
        <taxon>Triangularia</taxon>
    </lineage>
</organism>
<feature type="compositionally biased region" description="Polar residues" evidence="3">
    <location>
        <begin position="12"/>
        <end position="24"/>
    </location>
</feature>
<evidence type="ECO:0000313" key="6">
    <source>
        <dbReference type="Proteomes" id="UP001302321"/>
    </source>
</evidence>
<dbReference type="EMBL" id="MU866142">
    <property type="protein sequence ID" value="KAK4178301.1"/>
    <property type="molecule type" value="Genomic_DNA"/>
</dbReference>
<dbReference type="InterPro" id="IPR038090">
    <property type="entry name" value="Cdt1_C_WH_dom_sf"/>
</dbReference>
<feature type="domain" description="DNA replication factor Cdt1 C-terminal" evidence="4">
    <location>
        <begin position="367"/>
        <end position="464"/>
    </location>
</feature>
<dbReference type="Gene3D" id="1.10.10.1420">
    <property type="entry name" value="DNA replication factor Cdt1, C-terminal WH domain"/>
    <property type="match status" value="1"/>
</dbReference>
<protein>
    <recommendedName>
        <fullName evidence="4">DNA replication factor Cdt1 C-terminal domain-containing protein</fullName>
    </recommendedName>
</protein>
<feature type="region of interest" description="Disordered" evidence="3">
    <location>
        <begin position="39"/>
        <end position="148"/>
    </location>
</feature>
<dbReference type="Pfam" id="PF16679">
    <property type="entry name" value="CDT1_C"/>
    <property type="match status" value="1"/>
</dbReference>
<name>A0AAN6WAL3_9PEZI</name>
<keyword evidence="2" id="KW-0131">Cell cycle</keyword>
<comment type="caution">
    <text evidence="5">The sequence shown here is derived from an EMBL/GenBank/DDBJ whole genome shotgun (WGS) entry which is preliminary data.</text>
</comment>
<feature type="compositionally biased region" description="Basic and acidic residues" evidence="3">
    <location>
        <begin position="71"/>
        <end position="88"/>
    </location>
</feature>
<dbReference type="AlphaFoldDB" id="A0AAN6WAL3"/>
<evidence type="ECO:0000256" key="3">
    <source>
        <dbReference type="SAM" id="MobiDB-lite"/>
    </source>
</evidence>